<gene>
    <name evidence="2" type="ORF">MBJ925_LOCUS18064</name>
</gene>
<dbReference type="Gene3D" id="3.40.50.300">
    <property type="entry name" value="P-loop containing nucleotide triphosphate hydrolases"/>
    <property type="match status" value="1"/>
</dbReference>
<dbReference type="GO" id="GO:0045505">
    <property type="term" value="F:dynein intermediate chain binding"/>
    <property type="evidence" value="ECO:0007669"/>
    <property type="project" value="InterPro"/>
</dbReference>
<dbReference type="Proteomes" id="UP000663824">
    <property type="component" value="Unassembled WGS sequence"/>
</dbReference>
<accession>A0A816RR52</accession>
<dbReference type="GO" id="GO:0007018">
    <property type="term" value="P:microtubule-based movement"/>
    <property type="evidence" value="ECO:0007669"/>
    <property type="project" value="InterPro"/>
</dbReference>
<evidence type="ECO:0000313" key="3">
    <source>
        <dbReference type="Proteomes" id="UP000663824"/>
    </source>
</evidence>
<sequence length="177" mass="20607">MQTKQTYQTDYNALLKRRNDANTLISGLTGEKIRWNEQNKAFELSIEKLIGNTILVTAFLSYCAPFNQDFRQNVEEEFDPILDPILAKNFSKLDRTLRLYITTNLANPTYPPEICARVSVIDFTVTQRGLEHQLLSLAIANERNERERERVKLARETTKNKRMLKELEDNLLIKLTT</sequence>
<evidence type="ECO:0000259" key="1">
    <source>
        <dbReference type="Pfam" id="PF12781"/>
    </source>
</evidence>
<dbReference type="GO" id="GO:0030286">
    <property type="term" value="C:dynein complex"/>
    <property type="evidence" value="ECO:0007669"/>
    <property type="project" value="InterPro"/>
</dbReference>
<dbReference type="PANTHER" id="PTHR22878">
    <property type="entry name" value="DYNEIN HEAVY CHAIN 6, AXONEMAL-LIKE-RELATED"/>
    <property type="match status" value="1"/>
</dbReference>
<dbReference type="Gene3D" id="1.10.287.2610">
    <property type="match status" value="1"/>
</dbReference>
<dbReference type="GO" id="GO:0051959">
    <property type="term" value="F:dynein light intermediate chain binding"/>
    <property type="evidence" value="ECO:0007669"/>
    <property type="project" value="InterPro"/>
</dbReference>
<organism evidence="2 3">
    <name type="scientific">Rotaria magnacalcarata</name>
    <dbReference type="NCBI Taxonomy" id="392030"/>
    <lineage>
        <taxon>Eukaryota</taxon>
        <taxon>Metazoa</taxon>
        <taxon>Spiralia</taxon>
        <taxon>Gnathifera</taxon>
        <taxon>Rotifera</taxon>
        <taxon>Eurotatoria</taxon>
        <taxon>Bdelloidea</taxon>
        <taxon>Philodinida</taxon>
        <taxon>Philodinidae</taxon>
        <taxon>Rotaria</taxon>
    </lineage>
</organism>
<dbReference type="Pfam" id="PF12781">
    <property type="entry name" value="AAA_9"/>
    <property type="match status" value="1"/>
</dbReference>
<reference evidence="2" key="1">
    <citation type="submission" date="2021-02" db="EMBL/GenBank/DDBJ databases">
        <authorList>
            <person name="Nowell W R."/>
        </authorList>
    </citation>
    <scope>NUCLEOTIDE SEQUENCE</scope>
</reference>
<evidence type="ECO:0000313" key="2">
    <source>
        <dbReference type="EMBL" id="CAF2078519.1"/>
    </source>
</evidence>
<feature type="domain" description="Dynein heavy chain ATP-binding dynein motor region" evidence="1">
    <location>
        <begin position="72"/>
        <end position="176"/>
    </location>
</feature>
<comment type="caution">
    <text evidence="2">The sequence shown here is derived from an EMBL/GenBank/DDBJ whole genome shotgun (WGS) entry which is preliminary data.</text>
</comment>
<dbReference type="InterPro" id="IPR035706">
    <property type="entry name" value="AAA_9"/>
</dbReference>
<dbReference type="InterPro" id="IPR027417">
    <property type="entry name" value="P-loop_NTPase"/>
</dbReference>
<dbReference type="PANTHER" id="PTHR22878:SF63">
    <property type="entry name" value="DYNEIN AXONEMAL HEAVY CHAIN 10"/>
    <property type="match status" value="1"/>
</dbReference>
<protein>
    <recommendedName>
        <fullName evidence="1">Dynein heavy chain ATP-binding dynein motor region domain-containing protein</fullName>
    </recommendedName>
</protein>
<dbReference type="AlphaFoldDB" id="A0A816RR52"/>
<proteinExistence type="predicted"/>
<dbReference type="EMBL" id="CAJNRE010008998">
    <property type="protein sequence ID" value="CAF2078519.1"/>
    <property type="molecule type" value="Genomic_DNA"/>
</dbReference>
<name>A0A816RR52_9BILA</name>
<dbReference type="InterPro" id="IPR026983">
    <property type="entry name" value="DHC"/>
</dbReference>